<sequence length="449" mass="50607">MVLPPLPTPPPDALVLLHEWEQQRHHVAETRDDPADFDMPSLGQGDDLLWEDDDADGTSDSLDQHTDSPTSFTDPDAIRNPTLERRHRHVAARVPNLMLLSRHPALVEGSVRSHTGVLVARRNYGRNGEVDVFLELLKAWSDREGRRYDDPTNATRKIIAFIRTYRIDCSELAEPDLARYPTLNTFFYRRLRKDARPVAEPKDPFVVSSAADCRLTVFRSVHEAHKLWIKGRHFNLSELLQDVQLAQELHGGSVAIFRLAPEDYHRYHTPVAGKMGATWHIPGSYYTVNSMIVRDKRFDVFTANKRDVSVLESQHPATGQPVRVAFVQVGALLVASIRQTAHLGQTLKRGDEVGYFAYGGSTIVAVFPPGCVEWNEDLLSNSEGRNSRGAQLETLVKVQVVCRRGNRSVGRTSLKDRDYLSHGGAILGLTAAVIFRERSYRNGRLIQLW</sequence>
<dbReference type="Pfam" id="PF02666">
    <property type="entry name" value="PS_Dcarbxylase"/>
    <property type="match status" value="1"/>
</dbReference>
<dbReference type="PANTHER" id="PTHR10067">
    <property type="entry name" value="PHOSPHATIDYLSERINE DECARBOXYLASE"/>
    <property type="match status" value="1"/>
</dbReference>
<feature type="region of interest" description="Disordered" evidence="3">
    <location>
        <begin position="25"/>
        <end position="78"/>
    </location>
</feature>
<keyword evidence="2" id="KW-0456">Lyase</keyword>
<dbReference type="GO" id="GO:0004609">
    <property type="term" value="F:phosphatidylserine decarboxylase activity"/>
    <property type="evidence" value="ECO:0007669"/>
    <property type="project" value="InterPro"/>
</dbReference>
<evidence type="ECO:0008006" key="6">
    <source>
        <dbReference type="Google" id="ProtNLM"/>
    </source>
</evidence>
<evidence type="ECO:0000313" key="5">
    <source>
        <dbReference type="Proteomes" id="UP000777482"/>
    </source>
</evidence>
<keyword evidence="5" id="KW-1185">Reference proteome</keyword>
<evidence type="ECO:0000256" key="1">
    <source>
        <dbReference type="ARBA" id="ARBA00022793"/>
    </source>
</evidence>
<dbReference type="OrthoDB" id="5973539at2759"/>
<comment type="caution">
    <text evidence="4">The sequence shown here is derived from an EMBL/GenBank/DDBJ whole genome shotgun (WGS) entry which is preliminary data.</text>
</comment>
<protein>
    <recommendedName>
        <fullName evidence="6">Phosphatidylserine decarboxylase</fullName>
    </recommendedName>
</protein>
<keyword evidence="1" id="KW-0210">Decarboxylase</keyword>
<proteinExistence type="predicted"/>
<reference evidence="4 5" key="1">
    <citation type="submission" date="2020-11" db="EMBL/GenBank/DDBJ databases">
        <title>Kefir isolates.</title>
        <authorList>
            <person name="Marcisauskas S."/>
            <person name="Kim Y."/>
            <person name="Blasche S."/>
        </authorList>
    </citation>
    <scope>NUCLEOTIDE SEQUENCE [LARGE SCALE GENOMIC DNA]</scope>
    <source>
        <strain evidence="4 5">KR</strain>
    </source>
</reference>
<dbReference type="AlphaFoldDB" id="A0A9P7B4P9"/>
<evidence type="ECO:0000256" key="3">
    <source>
        <dbReference type="SAM" id="MobiDB-lite"/>
    </source>
</evidence>
<dbReference type="GO" id="GO:0008654">
    <property type="term" value="P:phospholipid biosynthetic process"/>
    <property type="evidence" value="ECO:0007669"/>
    <property type="project" value="InterPro"/>
</dbReference>
<accession>A0A9P7B4P9</accession>
<evidence type="ECO:0000313" key="4">
    <source>
        <dbReference type="EMBL" id="KAG0659604.1"/>
    </source>
</evidence>
<dbReference type="Proteomes" id="UP000777482">
    <property type="component" value="Unassembled WGS sequence"/>
</dbReference>
<dbReference type="InterPro" id="IPR003817">
    <property type="entry name" value="PS_Dcarbxylase"/>
</dbReference>
<organism evidence="4 5">
    <name type="scientific">Rhodotorula mucilaginosa</name>
    <name type="common">Yeast</name>
    <name type="synonym">Rhodotorula rubra</name>
    <dbReference type="NCBI Taxonomy" id="5537"/>
    <lineage>
        <taxon>Eukaryota</taxon>
        <taxon>Fungi</taxon>
        <taxon>Dikarya</taxon>
        <taxon>Basidiomycota</taxon>
        <taxon>Pucciniomycotina</taxon>
        <taxon>Microbotryomycetes</taxon>
        <taxon>Sporidiobolales</taxon>
        <taxon>Sporidiobolaceae</taxon>
        <taxon>Rhodotorula</taxon>
    </lineage>
</organism>
<feature type="compositionally biased region" description="Acidic residues" evidence="3">
    <location>
        <begin position="48"/>
        <end position="57"/>
    </location>
</feature>
<name>A0A9P7B4P9_RHOMI</name>
<feature type="compositionally biased region" description="Basic and acidic residues" evidence="3">
    <location>
        <begin position="25"/>
        <end position="34"/>
    </location>
</feature>
<evidence type="ECO:0000256" key="2">
    <source>
        <dbReference type="ARBA" id="ARBA00023239"/>
    </source>
</evidence>
<gene>
    <name evidence="4" type="ORF">C6P46_005095</name>
</gene>
<dbReference type="EMBL" id="PUHQ01000052">
    <property type="protein sequence ID" value="KAG0659604.1"/>
    <property type="molecule type" value="Genomic_DNA"/>
</dbReference>
<dbReference type="PANTHER" id="PTHR10067:SF17">
    <property type="entry name" value="PHOSPHATIDYLSERINE DECARBOXYLASE PROENZYME 2"/>
    <property type="match status" value="1"/>
</dbReference>